<dbReference type="Proteomes" id="UP000247811">
    <property type="component" value="Unassembled WGS sequence"/>
</dbReference>
<proteinExistence type="predicted"/>
<keyword evidence="2" id="KW-1185">Reference proteome</keyword>
<gene>
    <name evidence="1" type="ORF">C7444_11739</name>
</gene>
<name>A0A318H492_9BURK</name>
<evidence type="ECO:0000313" key="1">
    <source>
        <dbReference type="EMBL" id="PXW93833.1"/>
    </source>
</evidence>
<dbReference type="AlphaFoldDB" id="A0A318H492"/>
<evidence type="ECO:0000313" key="2">
    <source>
        <dbReference type="Proteomes" id="UP000247811"/>
    </source>
</evidence>
<dbReference type="EMBL" id="QJJS01000017">
    <property type="protein sequence ID" value="PXW93833.1"/>
    <property type="molecule type" value="Genomic_DNA"/>
</dbReference>
<protein>
    <submittedName>
        <fullName evidence="1">Uncharacterized protein</fullName>
    </submittedName>
</protein>
<reference evidence="1 2" key="1">
    <citation type="submission" date="2018-05" db="EMBL/GenBank/DDBJ databases">
        <title>Genomic Encyclopedia of Type Strains, Phase IV (KMG-IV): sequencing the most valuable type-strain genomes for metagenomic binning, comparative biology and taxonomic classification.</title>
        <authorList>
            <person name="Goeker M."/>
        </authorList>
    </citation>
    <scope>NUCLEOTIDE SEQUENCE [LARGE SCALE GENOMIC DNA]</scope>
    <source>
        <strain evidence="1 2">DSM 566</strain>
    </source>
</reference>
<sequence length="94" mass="9888">MAMIMVPFHPAAQSGAMPGARFFGNAFAALLKGADQAVQAIFHAAPVVREPQTAGELIEWAQAYEKSQPSYAADLRAAARAVQMRDDAASAGAR</sequence>
<accession>A0A318H492</accession>
<organism evidence="1 2">
    <name type="scientific">Sphaerotilus hippei</name>
    <dbReference type="NCBI Taxonomy" id="744406"/>
    <lineage>
        <taxon>Bacteria</taxon>
        <taxon>Pseudomonadati</taxon>
        <taxon>Pseudomonadota</taxon>
        <taxon>Betaproteobacteria</taxon>
        <taxon>Burkholderiales</taxon>
        <taxon>Sphaerotilaceae</taxon>
        <taxon>Sphaerotilus</taxon>
    </lineage>
</organism>
<comment type="caution">
    <text evidence="1">The sequence shown here is derived from an EMBL/GenBank/DDBJ whole genome shotgun (WGS) entry which is preliminary data.</text>
</comment>